<keyword evidence="1" id="KW-0812">Transmembrane</keyword>
<protein>
    <submittedName>
        <fullName evidence="2">Uncharacterized protein</fullName>
    </submittedName>
</protein>
<proteinExistence type="predicted"/>
<keyword evidence="3" id="KW-1185">Reference proteome</keyword>
<evidence type="ECO:0000256" key="1">
    <source>
        <dbReference type="SAM" id="Phobius"/>
    </source>
</evidence>
<keyword evidence="1" id="KW-1133">Transmembrane helix</keyword>
<evidence type="ECO:0000313" key="3">
    <source>
        <dbReference type="Proteomes" id="UP000198742"/>
    </source>
</evidence>
<keyword evidence="1" id="KW-0472">Membrane</keyword>
<name>A0A1H4JGX6_9ACTN</name>
<dbReference type="EMBL" id="FNRT01000002">
    <property type="protein sequence ID" value="SEB45387.1"/>
    <property type="molecule type" value="Genomic_DNA"/>
</dbReference>
<reference evidence="3" key="1">
    <citation type="submission" date="2016-10" db="EMBL/GenBank/DDBJ databases">
        <authorList>
            <person name="Varghese N."/>
            <person name="Submissions S."/>
        </authorList>
    </citation>
    <scope>NUCLEOTIDE SEQUENCE [LARGE SCALE GENOMIC DNA]</scope>
    <source>
        <strain evidence="3">DSM 22017</strain>
    </source>
</reference>
<sequence>MGSGSKRPFVGFALVALLCVVLMVFAFGAS</sequence>
<evidence type="ECO:0000313" key="2">
    <source>
        <dbReference type="EMBL" id="SEB45387.1"/>
    </source>
</evidence>
<gene>
    <name evidence="2" type="ORF">SAMN04489844_0131</name>
</gene>
<organism evidence="2 3">
    <name type="scientific">Nocardioides exalbidus</name>
    <dbReference type="NCBI Taxonomy" id="402596"/>
    <lineage>
        <taxon>Bacteria</taxon>
        <taxon>Bacillati</taxon>
        <taxon>Actinomycetota</taxon>
        <taxon>Actinomycetes</taxon>
        <taxon>Propionibacteriales</taxon>
        <taxon>Nocardioidaceae</taxon>
        <taxon>Nocardioides</taxon>
    </lineage>
</organism>
<dbReference type="Proteomes" id="UP000198742">
    <property type="component" value="Unassembled WGS sequence"/>
</dbReference>
<dbReference type="AlphaFoldDB" id="A0A1H4JGX6"/>
<accession>A0A1H4JGX6</accession>
<feature type="transmembrane region" description="Helical" evidence="1">
    <location>
        <begin position="9"/>
        <end position="29"/>
    </location>
</feature>